<sequence>MSAIFGIINKKGSPLSDAAAVLIGQAMQHRAIDGQHSWRENNVLIGQCTLRMFSAPDACTLPFVTEDVVMAADVLLDNRPYLLDQTGAAKEISDEGLLLSAYRKWGNDCVQHLEGEFVFCVWHRQQQQLLIATDQLGCRALYYYDSPEMLVFSSEQKGVLAVKPGPHVFNEASLIEYYFRQSDPAGTFTKDVHALCAGNILTLDNGTIQLSKYWNPVPGKYRFKQPGEWADCLRELLRAAVRNRIRTDRPVGITLSGGLDSSSVACILAPLLAEMNKPLYAFSSVLQEGAQGEDERRYIDIIGRACPNIIQTYIHAADTGPFQDTLLAFEKDEVFPNVFYYMDHAILEAARNKGIGVLFTGYGGDHWVSWKGNPVIYNLISKGAFASAWRLLKTFSKTEGKPLWPILKREYVRHTAWYKKKNKSKSDHIGLGLQDDFYNRYRDSLVFGAIRHITTSMIKNISSGRTGLFPAMLANRNEAYGMRSAVPLLNKQVLELMMDVPPELFIHGGYKRSLLRHAMQGVLPPEVQWRTDKGMYSPDFFNRIENNREKITAVLASGQEDAGFRYYLSRESLAACVSKDELAMIRMTQGVISSIVVTALQKKGYVFENNFS</sequence>
<dbReference type="Pfam" id="PF13537">
    <property type="entry name" value="GATase_7"/>
    <property type="match status" value="1"/>
</dbReference>
<dbReference type="InterPro" id="IPR029055">
    <property type="entry name" value="Ntn_hydrolases_N"/>
</dbReference>
<reference evidence="8 9" key="1">
    <citation type="submission" date="2022-04" db="EMBL/GenBank/DDBJ databases">
        <title>The arsenic-methylating capacity of Chitinophaga filiformis YT5 during chitin decomposition.</title>
        <authorList>
            <person name="Chen G."/>
            <person name="Liang Y."/>
        </authorList>
    </citation>
    <scope>NUCLEOTIDE SEQUENCE [LARGE SCALE GENOMIC DNA]</scope>
    <source>
        <strain evidence="8 9">YT5</strain>
    </source>
</reference>
<evidence type="ECO:0000256" key="1">
    <source>
        <dbReference type="ARBA" id="ARBA00005187"/>
    </source>
</evidence>
<evidence type="ECO:0000256" key="6">
    <source>
        <dbReference type="ARBA" id="ARBA00048741"/>
    </source>
</evidence>
<accession>A0ABY4IDG6</accession>
<comment type="catalytic activity">
    <reaction evidence="6">
        <text>L-aspartate + L-glutamine + ATP + H2O = L-asparagine + L-glutamate + AMP + diphosphate + H(+)</text>
        <dbReference type="Rhea" id="RHEA:12228"/>
        <dbReference type="ChEBI" id="CHEBI:15377"/>
        <dbReference type="ChEBI" id="CHEBI:15378"/>
        <dbReference type="ChEBI" id="CHEBI:29985"/>
        <dbReference type="ChEBI" id="CHEBI:29991"/>
        <dbReference type="ChEBI" id="CHEBI:30616"/>
        <dbReference type="ChEBI" id="CHEBI:33019"/>
        <dbReference type="ChEBI" id="CHEBI:58048"/>
        <dbReference type="ChEBI" id="CHEBI:58359"/>
        <dbReference type="ChEBI" id="CHEBI:456215"/>
        <dbReference type="EC" id="6.3.5.4"/>
    </reaction>
</comment>
<comment type="similarity">
    <text evidence="2">Belongs to the asparagine synthetase family.</text>
</comment>
<dbReference type="EC" id="6.3.5.4" evidence="3"/>
<dbReference type="PANTHER" id="PTHR43284">
    <property type="entry name" value="ASPARAGINE SYNTHETASE (GLUTAMINE-HYDROLYZING)"/>
    <property type="match status" value="1"/>
</dbReference>
<evidence type="ECO:0000313" key="8">
    <source>
        <dbReference type="EMBL" id="UPK72691.1"/>
    </source>
</evidence>
<evidence type="ECO:0000256" key="5">
    <source>
        <dbReference type="ARBA" id="ARBA00022840"/>
    </source>
</evidence>
<dbReference type="InterPro" id="IPR001962">
    <property type="entry name" value="Asn_synthase"/>
</dbReference>
<dbReference type="SUPFAM" id="SSF52402">
    <property type="entry name" value="Adenine nucleotide alpha hydrolases-like"/>
    <property type="match status" value="1"/>
</dbReference>
<dbReference type="PROSITE" id="PS51278">
    <property type="entry name" value="GATASE_TYPE_2"/>
    <property type="match status" value="1"/>
</dbReference>
<keyword evidence="4" id="KW-0547">Nucleotide-binding</keyword>
<proteinExistence type="inferred from homology"/>
<dbReference type="PIRSF" id="PIRSF001589">
    <property type="entry name" value="Asn_synthetase_glu-h"/>
    <property type="match status" value="1"/>
</dbReference>
<evidence type="ECO:0000259" key="7">
    <source>
        <dbReference type="PROSITE" id="PS51278"/>
    </source>
</evidence>
<dbReference type="PANTHER" id="PTHR43284:SF1">
    <property type="entry name" value="ASPARAGINE SYNTHETASE"/>
    <property type="match status" value="1"/>
</dbReference>
<evidence type="ECO:0000256" key="4">
    <source>
        <dbReference type="ARBA" id="ARBA00022741"/>
    </source>
</evidence>
<keyword evidence="9" id="KW-1185">Reference proteome</keyword>
<evidence type="ECO:0000256" key="3">
    <source>
        <dbReference type="ARBA" id="ARBA00012737"/>
    </source>
</evidence>
<keyword evidence="5" id="KW-0067">ATP-binding</keyword>
<dbReference type="SUPFAM" id="SSF56235">
    <property type="entry name" value="N-terminal nucleophile aminohydrolases (Ntn hydrolases)"/>
    <property type="match status" value="1"/>
</dbReference>
<dbReference type="Pfam" id="PF00733">
    <property type="entry name" value="Asn_synthase"/>
    <property type="match status" value="1"/>
</dbReference>
<organism evidence="8 9">
    <name type="scientific">Chitinophaga filiformis</name>
    <name type="common">Myxococcus filiformis</name>
    <name type="synonym">Flexibacter filiformis</name>
    <dbReference type="NCBI Taxonomy" id="104663"/>
    <lineage>
        <taxon>Bacteria</taxon>
        <taxon>Pseudomonadati</taxon>
        <taxon>Bacteroidota</taxon>
        <taxon>Chitinophagia</taxon>
        <taxon>Chitinophagales</taxon>
        <taxon>Chitinophagaceae</taxon>
        <taxon>Chitinophaga</taxon>
    </lineage>
</organism>
<dbReference type="InterPro" id="IPR051786">
    <property type="entry name" value="ASN_synthetase/amidase"/>
</dbReference>
<dbReference type="Proteomes" id="UP000830198">
    <property type="component" value="Chromosome"/>
</dbReference>
<dbReference type="InterPro" id="IPR017932">
    <property type="entry name" value="GATase_2_dom"/>
</dbReference>
<feature type="domain" description="Glutamine amidotransferase type-2" evidence="7">
    <location>
        <begin position="2"/>
        <end position="206"/>
    </location>
</feature>
<name>A0ABY4IDG6_CHIFI</name>
<dbReference type="Gene3D" id="3.60.20.10">
    <property type="entry name" value="Glutamine Phosphoribosylpyrophosphate, subunit 1, domain 1"/>
    <property type="match status" value="1"/>
</dbReference>
<comment type="pathway">
    <text evidence="1">Amino-acid biosynthesis; L-asparagine biosynthesis; L-asparagine from L-aspartate (L-Gln route): step 1/1.</text>
</comment>
<protein>
    <recommendedName>
        <fullName evidence="3">asparagine synthase (glutamine-hydrolyzing)</fullName>
        <ecNumber evidence="3">6.3.5.4</ecNumber>
    </recommendedName>
</protein>
<dbReference type="EMBL" id="CP095855">
    <property type="protein sequence ID" value="UPK72691.1"/>
    <property type="molecule type" value="Genomic_DNA"/>
</dbReference>
<dbReference type="CDD" id="cd01991">
    <property type="entry name" value="Asn_synthase_B_C"/>
    <property type="match status" value="1"/>
</dbReference>
<evidence type="ECO:0000313" key="9">
    <source>
        <dbReference type="Proteomes" id="UP000830198"/>
    </source>
</evidence>
<evidence type="ECO:0000256" key="2">
    <source>
        <dbReference type="ARBA" id="ARBA00005752"/>
    </source>
</evidence>
<dbReference type="InterPro" id="IPR014729">
    <property type="entry name" value="Rossmann-like_a/b/a_fold"/>
</dbReference>
<gene>
    <name evidence="8" type="ORF">MYF79_15475</name>
</gene>
<dbReference type="InterPro" id="IPR006426">
    <property type="entry name" value="Asn_synth_AEB"/>
</dbReference>
<dbReference type="Gene3D" id="3.40.50.620">
    <property type="entry name" value="HUPs"/>
    <property type="match status" value="2"/>
</dbReference>
<dbReference type="RefSeq" id="WP_247814871.1">
    <property type="nucleotide sequence ID" value="NZ_CP095855.1"/>
</dbReference>